<evidence type="ECO:0000313" key="1">
    <source>
        <dbReference type="EMBL" id="CAA2974307.1"/>
    </source>
</evidence>
<dbReference type="Proteomes" id="UP000594638">
    <property type="component" value="Unassembled WGS sequence"/>
</dbReference>
<keyword evidence="2" id="KW-1185">Reference proteome</keyword>
<reference evidence="1 2" key="1">
    <citation type="submission" date="2019-12" db="EMBL/GenBank/DDBJ databases">
        <authorList>
            <person name="Alioto T."/>
            <person name="Alioto T."/>
            <person name="Gomez Garrido J."/>
        </authorList>
    </citation>
    <scope>NUCLEOTIDE SEQUENCE [LARGE SCALE GENOMIC DNA]</scope>
</reference>
<proteinExistence type="predicted"/>
<dbReference type="AlphaFoldDB" id="A0A8S0R5B1"/>
<name>A0A8S0R5B1_OLEEU</name>
<evidence type="ECO:0000313" key="2">
    <source>
        <dbReference type="Proteomes" id="UP000594638"/>
    </source>
</evidence>
<organism evidence="1 2">
    <name type="scientific">Olea europaea subsp. europaea</name>
    <dbReference type="NCBI Taxonomy" id="158383"/>
    <lineage>
        <taxon>Eukaryota</taxon>
        <taxon>Viridiplantae</taxon>
        <taxon>Streptophyta</taxon>
        <taxon>Embryophyta</taxon>
        <taxon>Tracheophyta</taxon>
        <taxon>Spermatophyta</taxon>
        <taxon>Magnoliopsida</taxon>
        <taxon>eudicotyledons</taxon>
        <taxon>Gunneridae</taxon>
        <taxon>Pentapetalae</taxon>
        <taxon>asterids</taxon>
        <taxon>lamiids</taxon>
        <taxon>Lamiales</taxon>
        <taxon>Oleaceae</taxon>
        <taxon>Oleeae</taxon>
        <taxon>Olea</taxon>
    </lineage>
</organism>
<comment type="caution">
    <text evidence="1">The sequence shown here is derived from an EMBL/GenBank/DDBJ whole genome shotgun (WGS) entry which is preliminary data.</text>
</comment>
<dbReference type="EMBL" id="CACTIH010002164">
    <property type="protein sequence ID" value="CAA2974307.1"/>
    <property type="molecule type" value="Genomic_DNA"/>
</dbReference>
<gene>
    <name evidence="1" type="ORF">OLEA9_A071171</name>
</gene>
<dbReference type="Gramene" id="OE9A071171T1">
    <property type="protein sequence ID" value="OE9A071171C1"/>
    <property type="gene ID" value="OE9A071171"/>
</dbReference>
<accession>A0A8S0R5B1</accession>
<protein>
    <submittedName>
        <fullName evidence="1">Uncharacterized protein</fullName>
    </submittedName>
</protein>
<sequence>MVSCSEVSPLEEVVEKGKEEVDGQVLQHACYTVEVYDESIDGNDTYVVDEVESEQDVPIVGIDDPVANVSDCDVNLEISIEAVEDPPMVDENVEIPIEAHVEDQECGDSF</sequence>